<sequence>MIFRHRAALAVVMVLALGGCSLETGERGGNGFEPRPGTVEELEPFHAFIDTRPTPEEFRRVYPDVTLVLPGDIATHEYRTDNSRFFAELDDDGRIIDGEFR</sequence>
<dbReference type="PROSITE" id="PS51257">
    <property type="entry name" value="PROKAR_LIPOPROTEIN"/>
    <property type="match status" value="1"/>
</dbReference>
<dbReference type="AlphaFoldDB" id="A0A1V2ZX28"/>
<evidence type="ECO:0008006" key="3">
    <source>
        <dbReference type="Google" id="ProtNLM"/>
    </source>
</evidence>
<dbReference type="EMBL" id="MUZR01000041">
    <property type="protein sequence ID" value="OOC09626.1"/>
    <property type="molecule type" value="Genomic_DNA"/>
</dbReference>
<name>A0A1V2ZX28_9GAMM</name>
<protein>
    <recommendedName>
        <fullName evidence="3">Lipoprotein</fullName>
    </recommendedName>
</protein>
<evidence type="ECO:0000313" key="1">
    <source>
        <dbReference type="EMBL" id="OOC09626.1"/>
    </source>
</evidence>
<comment type="caution">
    <text evidence="1">The sequence shown here is derived from an EMBL/GenBank/DDBJ whole genome shotgun (WGS) entry which is preliminary data.</text>
</comment>
<dbReference type="OrthoDB" id="5959722at2"/>
<dbReference type="STRING" id="252474.B1A74_09900"/>
<dbReference type="Proteomes" id="UP000189177">
    <property type="component" value="Unassembled WGS sequence"/>
</dbReference>
<reference evidence="1 2" key="1">
    <citation type="submission" date="2017-02" db="EMBL/GenBank/DDBJ databases">
        <title>Genomic diversity within the haloalkaliphilic genus Thioalkalivibrio.</title>
        <authorList>
            <person name="Ahn A.-C."/>
            <person name="Meier-Kolthoff J."/>
            <person name="Overmars L."/>
            <person name="Richter M."/>
            <person name="Woyke T."/>
            <person name="Sorokin D.Y."/>
            <person name="Muyzer G."/>
        </authorList>
    </citation>
    <scope>NUCLEOTIDE SEQUENCE [LARGE SCALE GENOMIC DNA]</scope>
    <source>
        <strain evidence="1 2">HL17</strain>
    </source>
</reference>
<accession>A0A1V2ZX28</accession>
<gene>
    <name evidence="1" type="ORF">B1A74_09900</name>
</gene>
<dbReference type="RefSeq" id="WP_077244528.1">
    <property type="nucleotide sequence ID" value="NZ_MUZR01000041.1"/>
</dbReference>
<proteinExistence type="predicted"/>
<organism evidence="1 2">
    <name type="scientific">Thioalkalivibrio halophilus</name>
    <dbReference type="NCBI Taxonomy" id="252474"/>
    <lineage>
        <taxon>Bacteria</taxon>
        <taxon>Pseudomonadati</taxon>
        <taxon>Pseudomonadota</taxon>
        <taxon>Gammaproteobacteria</taxon>
        <taxon>Chromatiales</taxon>
        <taxon>Ectothiorhodospiraceae</taxon>
        <taxon>Thioalkalivibrio</taxon>
    </lineage>
</organism>
<keyword evidence="2" id="KW-1185">Reference proteome</keyword>
<evidence type="ECO:0000313" key="2">
    <source>
        <dbReference type="Proteomes" id="UP000189177"/>
    </source>
</evidence>